<evidence type="ECO:0000313" key="3">
    <source>
        <dbReference type="Proteomes" id="UP000006562"/>
    </source>
</evidence>
<keyword evidence="1" id="KW-0812">Transmembrane</keyword>
<evidence type="ECO:0000313" key="2">
    <source>
        <dbReference type="EMBL" id="CBI44807.1"/>
    </source>
</evidence>
<reference evidence="3" key="2">
    <citation type="journal article" date="2011" name="J. Biotechnol.">
        <title>Genome sequence of B. amyloliquefaciens type strain DSM7(T) reveals differences to plant-associated B. amyloliquefaciens FZB42.</title>
        <authorList>
            <person name="Ruckert C."/>
            <person name="Blom J."/>
            <person name="Chen X."/>
            <person name="Reva O."/>
            <person name="Borriss R."/>
        </authorList>
    </citation>
    <scope>NUCLEOTIDE SEQUENCE [LARGE SCALE GENOMIC DNA]</scope>
    <source>
        <strain evidence="3">DSM 7</strain>
    </source>
</reference>
<proteinExistence type="predicted"/>
<organism evidence="2 3">
    <name type="scientific">Bacillus amyloliquefaciens (strain ATCC 23350 / DSM 7 / BCRC 11601 / CCUG 28519 / NBRC 15535 / NRRL B-14393 / F)</name>
    <dbReference type="NCBI Taxonomy" id="692420"/>
    <lineage>
        <taxon>Bacteria</taxon>
        <taxon>Bacillati</taxon>
        <taxon>Bacillota</taxon>
        <taxon>Bacilli</taxon>
        <taxon>Bacillales</taxon>
        <taxon>Bacillaceae</taxon>
        <taxon>Bacillus</taxon>
        <taxon>Bacillus amyloliquefaciens group</taxon>
    </lineage>
</organism>
<keyword evidence="3" id="KW-1185">Reference proteome</keyword>
<evidence type="ECO:0000256" key="1">
    <source>
        <dbReference type="SAM" id="Phobius"/>
    </source>
</evidence>
<dbReference type="GeneID" id="76427191"/>
<protein>
    <recommendedName>
        <fullName evidence="4">Teichoic acid D-Ala incorporation-associated protein DltX</fullName>
    </recommendedName>
</protein>
<dbReference type="Pfam" id="PF12459">
    <property type="entry name" value="DltX"/>
    <property type="match status" value="1"/>
</dbReference>
<gene>
    <name evidence="2" type="primary">RBAM_035700</name>
    <name evidence="2" type="ordered locus">BAMF_3681</name>
</gene>
<dbReference type="RefSeq" id="WP_013354059.1">
    <property type="nucleotide sequence ID" value="NC_014551.1"/>
</dbReference>
<accession>A0A9P1JKP9</accession>
<dbReference type="InterPro" id="IPR021008">
    <property type="entry name" value="DltX"/>
</dbReference>
<reference evidence="2 3" key="1">
    <citation type="journal article" date="2011" name="Int. J. Syst. Evol. Microbiol.">
        <title>Relationship of Bacillus amyloliquefaciens clades associated with strains DSM 7T and FZB42T: a proposal for Bacillus amyloliquefaciens subsp. amyloliquefaciens subsp. nov. and Bacillus amyloliquefaciens subsp. plantarum subsp. nov. based on complete genome sequence comparisons.</title>
        <authorList>
            <person name="Borriss R."/>
            <person name="Chen X.H."/>
            <person name="Rueckert C."/>
            <person name="Blom J."/>
            <person name="Becker A."/>
            <person name="Baumgarth B."/>
            <person name="Fan B."/>
            <person name="Pukall R."/>
            <person name="Schumann P."/>
            <person name="Sproer C."/>
            <person name="Junge H."/>
            <person name="Vater J."/>
            <person name="Puhler A."/>
            <person name="Klenk H.P."/>
        </authorList>
    </citation>
    <scope>NUCLEOTIDE SEQUENCE [LARGE SCALE GENOMIC DNA]</scope>
    <source>
        <strain evidence="3">DSM 7</strain>
    </source>
</reference>
<keyword evidence="1" id="KW-0472">Membrane</keyword>
<keyword evidence="1" id="KW-1133">Transmembrane helix</keyword>
<evidence type="ECO:0008006" key="4">
    <source>
        <dbReference type="Google" id="ProtNLM"/>
    </source>
</evidence>
<feature type="transmembrane region" description="Helical" evidence="1">
    <location>
        <begin position="12"/>
        <end position="34"/>
    </location>
</feature>
<dbReference type="EMBL" id="FN597644">
    <property type="protein sequence ID" value="CBI44807.1"/>
    <property type="molecule type" value="Genomic_DNA"/>
</dbReference>
<dbReference type="AlphaFoldDB" id="A0A9P1JKP9"/>
<sequence>MMQKLKRAYENTLVKWTFHTGFYFLILVLLFWMYGFHTANTGTYIYNDF</sequence>
<dbReference type="KEGG" id="bao:BAMF_3681"/>
<dbReference type="Proteomes" id="UP000006562">
    <property type="component" value="Chromosome"/>
</dbReference>
<name>A0A9P1JKP9_BACAS</name>